<proteinExistence type="inferred from homology"/>
<feature type="domain" description="Cds6 C-terminal" evidence="10">
    <location>
        <begin position="507"/>
        <end position="608"/>
    </location>
</feature>
<protein>
    <submittedName>
        <fullName evidence="11">TolC family outer membrane protein</fullName>
    </submittedName>
</protein>
<keyword evidence="7" id="KW-0998">Cell outer membrane</keyword>
<evidence type="ECO:0000256" key="6">
    <source>
        <dbReference type="ARBA" id="ARBA00023136"/>
    </source>
</evidence>
<feature type="chain" id="PRO_5045559834" evidence="9">
    <location>
        <begin position="21"/>
        <end position="611"/>
    </location>
</feature>
<dbReference type="InterPro" id="IPR010130">
    <property type="entry name" value="T1SS_OMP_TolC"/>
</dbReference>
<keyword evidence="3" id="KW-0813">Transport</keyword>
<evidence type="ECO:0000313" key="12">
    <source>
        <dbReference type="Proteomes" id="UP000672097"/>
    </source>
</evidence>
<evidence type="ECO:0000256" key="4">
    <source>
        <dbReference type="ARBA" id="ARBA00022452"/>
    </source>
</evidence>
<feature type="signal peptide" evidence="9">
    <location>
        <begin position="1"/>
        <end position="20"/>
    </location>
</feature>
<gene>
    <name evidence="11" type="ORF">KAK11_16005</name>
</gene>
<keyword evidence="12" id="KW-1185">Reference proteome</keyword>
<dbReference type="InterPro" id="IPR003423">
    <property type="entry name" value="OMP_efflux"/>
</dbReference>
<comment type="subcellular location">
    <subcellularLocation>
        <location evidence="1">Cell outer membrane</location>
    </subcellularLocation>
</comment>
<keyword evidence="5" id="KW-0812">Transmembrane</keyword>
<dbReference type="SUPFAM" id="SSF54427">
    <property type="entry name" value="NTF2-like"/>
    <property type="match status" value="1"/>
</dbReference>
<feature type="region of interest" description="Disordered" evidence="8">
    <location>
        <begin position="473"/>
        <end position="493"/>
    </location>
</feature>
<dbReference type="PANTHER" id="PTHR30026:SF22">
    <property type="entry name" value="OUTER MEMBRANE EFFLUX PROTEIN"/>
    <property type="match status" value="1"/>
</dbReference>
<dbReference type="PROSITE" id="PS51257">
    <property type="entry name" value="PROKAR_LIPOPROTEIN"/>
    <property type="match status" value="1"/>
</dbReference>
<keyword evidence="6" id="KW-0472">Membrane</keyword>
<dbReference type="Gene3D" id="1.20.1600.10">
    <property type="entry name" value="Outer membrane efflux proteins (OEP)"/>
    <property type="match status" value="1"/>
</dbReference>
<dbReference type="InterPro" id="IPR032710">
    <property type="entry name" value="NTF2-like_dom_sf"/>
</dbReference>
<evidence type="ECO:0000256" key="2">
    <source>
        <dbReference type="ARBA" id="ARBA00007613"/>
    </source>
</evidence>
<dbReference type="Proteomes" id="UP000672097">
    <property type="component" value="Unassembled WGS sequence"/>
</dbReference>
<evidence type="ECO:0000256" key="3">
    <source>
        <dbReference type="ARBA" id="ARBA00022448"/>
    </source>
</evidence>
<keyword evidence="4" id="KW-1134">Transmembrane beta strand</keyword>
<dbReference type="InterPro" id="IPR056203">
    <property type="entry name" value="Cds6_C"/>
</dbReference>
<evidence type="ECO:0000313" key="11">
    <source>
        <dbReference type="EMBL" id="MBQ0936832.1"/>
    </source>
</evidence>
<evidence type="ECO:0000256" key="5">
    <source>
        <dbReference type="ARBA" id="ARBA00022692"/>
    </source>
</evidence>
<comment type="caution">
    <text evidence="11">The sequence shown here is derived from an EMBL/GenBank/DDBJ whole genome shotgun (WGS) entry which is preliminary data.</text>
</comment>
<accession>A0ABS5E0B0</accession>
<evidence type="ECO:0000256" key="7">
    <source>
        <dbReference type="ARBA" id="ARBA00023237"/>
    </source>
</evidence>
<keyword evidence="9" id="KW-0732">Signal</keyword>
<evidence type="ECO:0000256" key="9">
    <source>
        <dbReference type="SAM" id="SignalP"/>
    </source>
</evidence>
<evidence type="ECO:0000256" key="1">
    <source>
        <dbReference type="ARBA" id="ARBA00004442"/>
    </source>
</evidence>
<evidence type="ECO:0000259" key="10">
    <source>
        <dbReference type="Pfam" id="PF24125"/>
    </source>
</evidence>
<dbReference type="RefSeq" id="WP_210810223.1">
    <property type="nucleotide sequence ID" value="NZ_JBHUKC010000001.1"/>
</dbReference>
<dbReference type="Pfam" id="PF24125">
    <property type="entry name" value="Cds6_C"/>
    <property type="match status" value="1"/>
</dbReference>
<reference evidence="11 12" key="1">
    <citation type="submission" date="2021-04" db="EMBL/GenBank/DDBJ databases">
        <title>The genome sequence of type strain Ideonella paludis KCTC 32238.</title>
        <authorList>
            <person name="Liu Y."/>
        </authorList>
    </citation>
    <scope>NUCLEOTIDE SEQUENCE [LARGE SCALE GENOMIC DNA]</scope>
    <source>
        <strain evidence="11 12">KCTC 32238</strain>
    </source>
</reference>
<name>A0ABS5E0B0_9BURK</name>
<comment type="similarity">
    <text evidence="2">Belongs to the outer membrane factor (OMF) (TC 1.B.17) family.</text>
</comment>
<dbReference type="SUPFAM" id="SSF56954">
    <property type="entry name" value="Outer membrane efflux proteins (OEP)"/>
    <property type="match status" value="1"/>
</dbReference>
<dbReference type="EMBL" id="JAGQDG010000006">
    <property type="protein sequence ID" value="MBQ0936832.1"/>
    <property type="molecule type" value="Genomic_DNA"/>
</dbReference>
<dbReference type="NCBIfam" id="TIGR01844">
    <property type="entry name" value="type_I_sec_TolC"/>
    <property type="match status" value="1"/>
</dbReference>
<dbReference type="PANTHER" id="PTHR30026">
    <property type="entry name" value="OUTER MEMBRANE PROTEIN TOLC"/>
    <property type="match status" value="1"/>
</dbReference>
<dbReference type="InterPro" id="IPR051906">
    <property type="entry name" value="TolC-like"/>
</dbReference>
<organism evidence="11 12">
    <name type="scientific">Ideonella paludis</name>
    <dbReference type="NCBI Taxonomy" id="1233411"/>
    <lineage>
        <taxon>Bacteria</taxon>
        <taxon>Pseudomonadati</taxon>
        <taxon>Pseudomonadota</taxon>
        <taxon>Betaproteobacteria</taxon>
        <taxon>Burkholderiales</taxon>
        <taxon>Sphaerotilaceae</taxon>
        <taxon>Ideonella</taxon>
    </lineage>
</organism>
<dbReference type="Pfam" id="PF02321">
    <property type="entry name" value="OEP"/>
    <property type="match status" value="2"/>
</dbReference>
<evidence type="ECO:0000256" key="8">
    <source>
        <dbReference type="SAM" id="MobiDB-lite"/>
    </source>
</evidence>
<sequence length="611" mass="66491">MKKKLLGLSLLTLACASAMAQNQAVVSAAQRAIETNPEVAAKFNALRASIAEVDVASGALLPRVDLSGDVGRTQDNVDNRRPSETQSLNRAGLALTVNQLLWDGLATSNEIKRLGHSKLARYFDFIDATEQTALEATRAFHDVERFRRLVKLAEDNYVQHKYAADQIQSRVRAGVARGVDLEQAGARLALAESNLVTEKANLHDVTERYRRVVGELPPASPGAAQPLARPLPASGAAALEATALNSPAIAAAVENLRATRAQAESRKGAFQPKVEARIRGGVGKNLDGTLDQTRDINAQLVLNWNLFNGGSDQARVRQSTNLLNQAMDLRDKACRDTRQTAAIAYNDVKKLSEQLAYLDRNVIAIEKARDAYRQQFDIGQRSLLDLLNAENELYTAKRAYAVADADLQVATVRTHAAMGTLVSALGLARADAKTLAPEGDNWAAGEDAATRCPLAPTDVATTSKDELDARARAMTGPAKAAPAPAAPAPATPVAATKKTVEEGLAEQRLRDWAAAWMSKDLTRYYSFYSPNFGPIKADKSKWQSERKRLVTKPGEISVVLENLVPKQISANRVETSFKQIYKSSNFNDTMLKTLTWERSGSEWLIVKESNR</sequence>